<name>A0AAE0W387_9BIVA</name>
<evidence type="ECO:0000313" key="2">
    <source>
        <dbReference type="Proteomes" id="UP001195483"/>
    </source>
</evidence>
<keyword evidence="2" id="KW-1185">Reference proteome</keyword>
<protein>
    <submittedName>
        <fullName evidence="1">Uncharacterized protein</fullName>
    </submittedName>
</protein>
<comment type="caution">
    <text evidence="1">The sequence shown here is derived from an EMBL/GenBank/DDBJ whole genome shotgun (WGS) entry which is preliminary data.</text>
</comment>
<proteinExistence type="predicted"/>
<dbReference type="EMBL" id="JAEAOA010000455">
    <property type="protein sequence ID" value="KAK3599474.1"/>
    <property type="molecule type" value="Genomic_DNA"/>
</dbReference>
<gene>
    <name evidence="1" type="ORF">CHS0354_006596</name>
</gene>
<accession>A0AAE0W387</accession>
<evidence type="ECO:0000313" key="1">
    <source>
        <dbReference type="EMBL" id="KAK3599474.1"/>
    </source>
</evidence>
<organism evidence="1 2">
    <name type="scientific">Potamilus streckersoni</name>
    <dbReference type="NCBI Taxonomy" id="2493646"/>
    <lineage>
        <taxon>Eukaryota</taxon>
        <taxon>Metazoa</taxon>
        <taxon>Spiralia</taxon>
        <taxon>Lophotrochozoa</taxon>
        <taxon>Mollusca</taxon>
        <taxon>Bivalvia</taxon>
        <taxon>Autobranchia</taxon>
        <taxon>Heteroconchia</taxon>
        <taxon>Palaeoheterodonta</taxon>
        <taxon>Unionida</taxon>
        <taxon>Unionoidea</taxon>
        <taxon>Unionidae</taxon>
        <taxon>Ambleminae</taxon>
        <taxon>Lampsilini</taxon>
        <taxon>Potamilus</taxon>
    </lineage>
</organism>
<reference evidence="1" key="1">
    <citation type="journal article" date="2021" name="Genome Biol. Evol.">
        <title>A High-Quality Reference Genome for a Parasitic Bivalve with Doubly Uniparental Inheritance (Bivalvia: Unionida).</title>
        <authorList>
            <person name="Smith C.H."/>
        </authorList>
    </citation>
    <scope>NUCLEOTIDE SEQUENCE</scope>
    <source>
        <strain evidence="1">CHS0354</strain>
    </source>
</reference>
<reference evidence="1" key="2">
    <citation type="journal article" date="2021" name="Genome Biol. Evol.">
        <title>Developing a high-quality reference genome for a parasitic bivalve with doubly uniparental inheritance (Bivalvia: Unionida).</title>
        <authorList>
            <person name="Smith C.H."/>
        </authorList>
    </citation>
    <scope>NUCLEOTIDE SEQUENCE</scope>
    <source>
        <strain evidence="1">CHS0354</strain>
        <tissue evidence="1">Mantle</tissue>
    </source>
</reference>
<sequence length="141" mass="16248">MKMKIATFKKGFTAVAAQTGKTDVEKAVTTARDFLSRMKMLTSTNTLSHDQVVVNNPALPAKYYFYDVKDRVKKSRETFLVRKTFRCIRPVEIYLEVVGRISMMMEDSDYAVAEKTELVNNVIMELFDDVSYLMDNHQVEV</sequence>
<reference evidence="1" key="3">
    <citation type="submission" date="2023-05" db="EMBL/GenBank/DDBJ databases">
        <authorList>
            <person name="Smith C.H."/>
        </authorList>
    </citation>
    <scope>NUCLEOTIDE SEQUENCE</scope>
    <source>
        <strain evidence="1">CHS0354</strain>
        <tissue evidence="1">Mantle</tissue>
    </source>
</reference>
<dbReference type="Proteomes" id="UP001195483">
    <property type="component" value="Unassembled WGS sequence"/>
</dbReference>
<dbReference type="AlphaFoldDB" id="A0AAE0W387"/>